<proteinExistence type="predicted"/>
<sequence>MKSFSSAAVKLYKLFSFFRKSGHLLSGIINWTPEDHV</sequence>
<accession>M1PXH1</accession>
<dbReference type="HOGENOM" id="CLU_3338457_0_0_2"/>
<organism evidence="1 2">
    <name type="scientific">Methanosarcina mazei Tuc01</name>
    <dbReference type="NCBI Taxonomy" id="1236903"/>
    <lineage>
        <taxon>Archaea</taxon>
        <taxon>Methanobacteriati</taxon>
        <taxon>Methanobacteriota</taxon>
        <taxon>Stenosarchaea group</taxon>
        <taxon>Methanomicrobia</taxon>
        <taxon>Methanosarcinales</taxon>
        <taxon>Methanosarcinaceae</taxon>
        <taxon>Methanosarcina</taxon>
    </lineage>
</organism>
<dbReference type="AlphaFoldDB" id="M1PXH1"/>
<evidence type="ECO:0000313" key="1">
    <source>
        <dbReference type="EMBL" id="AGF96946.1"/>
    </source>
</evidence>
<reference evidence="1 2" key="1">
    <citation type="journal article" date="2013" name="Genome Announc.">
        <title>Complete Genome of a Methanosarcina mazei Strain Isolated from Sediment Samples from an Amazonian Flooded Area.</title>
        <authorList>
            <person name="Assis das Gracas D."/>
            <person name="Thiago Juca Ramos R."/>
            <person name="Vieira Araujo A.C."/>
            <person name="Zahlouth R."/>
            <person name="Ribeiro Carneiro A."/>
            <person name="Souza Lopes T."/>
            <person name="Azevedo Barauna R."/>
            <person name="Azevedo V."/>
            <person name="Cruz Schneider M.P."/>
            <person name="Pellizari V.H."/>
            <person name="Silva A."/>
        </authorList>
    </citation>
    <scope>NUCLEOTIDE SEQUENCE [LARGE SCALE GENOMIC DNA]</scope>
    <source>
        <strain evidence="1 2">Tuc01</strain>
    </source>
</reference>
<evidence type="ECO:0000313" key="2">
    <source>
        <dbReference type="Proteomes" id="UP000011718"/>
    </source>
</evidence>
<gene>
    <name evidence="1" type="ORF">MmTuc01_1588</name>
</gene>
<dbReference type="Proteomes" id="UP000011718">
    <property type="component" value="Chromosome"/>
</dbReference>
<protein>
    <submittedName>
        <fullName evidence="1">Uncharacterized protein</fullName>
    </submittedName>
</protein>
<dbReference type="EMBL" id="CP004144">
    <property type="protein sequence ID" value="AGF96946.1"/>
    <property type="molecule type" value="Genomic_DNA"/>
</dbReference>
<dbReference type="KEGG" id="mmaz:MmTuc01_1588"/>
<dbReference type="BioCyc" id="MMAZ1236903:G139K-1514-MONOMER"/>
<name>M1PXH1_METMZ</name>